<proteinExistence type="predicted"/>
<evidence type="ECO:0000256" key="2">
    <source>
        <dbReference type="PROSITE-ProRule" id="PRU00284"/>
    </source>
</evidence>
<dbReference type="PANTHER" id="PTHR32089">
    <property type="entry name" value="METHYL-ACCEPTING CHEMOTAXIS PROTEIN MCPB"/>
    <property type="match status" value="1"/>
</dbReference>
<dbReference type="RefSeq" id="WP_101251286.1">
    <property type="nucleotide sequence ID" value="NZ_PIUM01000016.1"/>
</dbReference>
<dbReference type="GO" id="GO:0016020">
    <property type="term" value="C:membrane"/>
    <property type="evidence" value="ECO:0007669"/>
    <property type="project" value="InterPro"/>
</dbReference>
<keyword evidence="5" id="KW-1185">Reference proteome</keyword>
<dbReference type="Pfam" id="PF00015">
    <property type="entry name" value="MCPsignal"/>
    <property type="match status" value="1"/>
</dbReference>
<sequence>MTQELTAGERDLSAFVAAMLEKVESLSLEVAEISGTIESVTHFVAHQETLFAHLRELTHGLRDSIGQIDMAGRETSQVTGEAAVQSSQSLSAVAASLNDIQQLVASVQGIEERLGSLESSLTAVRGMSRHIQGIARQTNLLALNATIEAARAGEAGKGFSVVATEVKTLARQTDTATTGIDGTVGELSDNIGQLIHSSNATIGIAGSVNQGVGVINGALEGFNVAMGTVGSKVDRISGAASDSLSHCQEVLGEIDSFFAGVKTTTETLKRADDRVRAALEHGEQLMNLVAGAGLSTGDSAFIQKVVETATKIGTLFEQAIDSGRLGINDLFDEDYRPVPGSDPQQMTTRFTSFTDATLPALQEPLLDFDARVAFCAAVDRNGYLPTHNLKFSRPQGKDPVWNNANCRNRRMFNDRTGLRAGRNTQPFLLQTYRRDMGGNQFVLMKDLSAPILVKGRHWGGFRLGYRVR</sequence>
<name>A0A2N3PTV8_9PROT</name>
<dbReference type="GO" id="GO:0007165">
    <property type="term" value="P:signal transduction"/>
    <property type="evidence" value="ECO:0007669"/>
    <property type="project" value="UniProtKB-KW"/>
</dbReference>
<protein>
    <submittedName>
        <fullName evidence="4">Chemotaxis protein</fullName>
    </submittedName>
</protein>
<dbReference type="AlphaFoldDB" id="A0A2N3PTV8"/>
<evidence type="ECO:0000259" key="3">
    <source>
        <dbReference type="PROSITE" id="PS50111"/>
    </source>
</evidence>
<gene>
    <name evidence="4" type="ORF">CWS72_14205</name>
</gene>
<dbReference type="PROSITE" id="PS50111">
    <property type="entry name" value="CHEMOTAXIS_TRANSDUC_2"/>
    <property type="match status" value="1"/>
</dbReference>
<dbReference type="Gene3D" id="1.10.287.950">
    <property type="entry name" value="Methyl-accepting chemotaxis protein"/>
    <property type="match status" value="1"/>
</dbReference>
<dbReference type="SMART" id="SM00283">
    <property type="entry name" value="MA"/>
    <property type="match status" value="1"/>
</dbReference>
<reference evidence="5" key="1">
    <citation type="submission" date="2017-12" db="EMBL/GenBank/DDBJ databases">
        <title>Draft genome sequence of Telmatospirillum siberiense 26-4b1T, an acidotolerant peatland alphaproteobacterium potentially involved in sulfur cycling.</title>
        <authorList>
            <person name="Hausmann B."/>
            <person name="Pjevac P."/>
            <person name="Schreck K."/>
            <person name="Herbold C.W."/>
            <person name="Daims H."/>
            <person name="Wagner M."/>
            <person name="Pester M."/>
            <person name="Loy A."/>
        </authorList>
    </citation>
    <scope>NUCLEOTIDE SEQUENCE [LARGE SCALE GENOMIC DNA]</scope>
    <source>
        <strain evidence="5">26-4b1</strain>
    </source>
</reference>
<evidence type="ECO:0000313" key="5">
    <source>
        <dbReference type="Proteomes" id="UP000233293"/>
    </source>
</evidence>
<dbReference type="Proteomes" id="UP000233293">
    <property type="component" value="Unassembled WGS sequence"/>
</dbReference>
<feature type="domain" description="Methyl-accepting transducer" evidence="3">
    <location>
        <begin position="22"/>
        <end position="258"/>
    </location>
</feature>
<keyword evidence="1 2" id="KW-0807">Transducer</keyword>
<evidence type="ECO:0000313" key="4">
    <source>
        <dbReference type="EMBL" id="PKU23830.1"/>
    </source>
</evidence>
<dbReference type="InterPro" id="IPR004089">
    <property type="entry name" value="MCPsignal_dom"/>
</dbReference>
<dbReference type="PANTHER" id="PTHR32089:SF112">
    <property type="entry name" value="LYSOZYME-LIKE PROTEIN-RELATED"/>
    <property type="match status" value="1"/>
</dbReference>
<dbReference type="EMBL" id="PIUM01000016">
    <property type="protein sequence ID" value="PKU23830.1"/>
    <property type="molecule type" value="Genomic_DNA"/>
</dbReference>
<comment type="caution">
    <text evidence="4">The sequence shown here is derived from an EMBL/GenBank/DDBJ whole genome shotgun (WGS) entry which is preliminary data.</text>
</comment>
<organism evidence="4 5">
    <name type="scientific">Telmatospirillum siberiense</name>
    <dbReference type="NCBI Taxonomy" id="382514"/>
    <lineage>
        <taxon>Bacteria</taxon>
        <taxon>Pseudomonadati</taxon>
        <taxon>Pseudomonadota</taxon>
        <taxon>Alphaproteobacteria</taxon>
        <taxon>Rhodospirillales</taxon>
        <taxon>Rhodospirillaceae</taxon>
        <taxon>Telmatospirillum</taxon>
    </lineage>
</organism>
<accession>A0A2N3PTV8</accession>
<dbReference type="OrthoDB" id="2489132at2"/>
<dbReference type="SUPFAM" id="SSF58104">
    <property type="entry name" value="Methyl-accepting chemotaxis protein (MCP) signaling domain"/>
    <property type="match status" value="1"/>
</dbReference>
<evidence type="ECO:0000256" key="1">
    <source>
        <dbReference type="ARBA" id="ARBA00023224"/>
    </source>
</evidence>